<dbReference type="SMR" id="A2DPH7"/>
<dbReference type="InParanoid" id="A2DPH7"/>
<dbReference type="VEuPathDB" id="TrichDB:TVAG_170350"/>
<evidence type="ECO:0000313" key="3">
    <source>
        <dbReference type="Proteomes" id="UP000001542"/>
    </source>
</evidence>
<reference evidence="2" key="1">
    <citation type="submission" date="2006-10" db="EMBL/GenBank/DDBJ databases">
        <authorList>
            <person name="Amadeo P."/>
            <person name="Zhao Q."/>
            <person name="Wortman J."/>
            <person name="Fraser-Liggett C."/>
            <person name="Carlton J."/>
        </authorList>
    </citation>
    <scope>NUCLEOTIDE SEQUENCE</scope>
    <source>
        <strain evidence="2">G3</strain>
    </source>
</reference>
<accession>A2DPH7</accession>
<evidence type="ECO:0000256" key="1">
    <source>
        <dbReference type="SAM" id="MobiDB-lite"/>
    </source>
</evidence>
<dbReference type="VEuPathDB" id="TrichDB:TVAGG3_0680510"/>
<evidence type="ECO:0000313" key="2">
    <source>
        <dbReference type="EMBL" id="EAY17721.1"/>
    </source>
</evidence>
<gene>
    <name evidence="2" type="ORF">TVAG_170350</name>
</gene>
<reference evidence="2" key="2">
    <citation type="journal article" date="2007" name="Science">
        <title>Draft genome sequence of the sexually transmitted pathogen Trichomonas vaginalis.</title>
        <authorList>
            <person name="Carlton J.M."/>
            <person name="Hirt R.P."/>
            <person name="Silva J.C."/>
            <person name="Delcher A.L."/>
            <person name="Schatz M."/>
            <person name="Zhao Q."/>
            <person name="Wortman J.R."/>
            <person name="Bidwell S.L."/>
            <person name="Alsmark U.C.M."/>
            <person name="Besteiro S."/>
            <person name="Sicheritz-Ponten T."/>
            <person name="Noel C.J."/>
            <person name="Dacks J.B."/>
            <person name="Foster P.G."/>
            <person name="Simillion C."/>
            <person name="Van de Peer Y."/>
            <person name="Miranda-Saavedra D."/>
            <person name="Barton G.J."/>
            <person name="Westrop G.D."/>
            <person name="Mueller S."/>
            <person name="Dessi D."/>
            <person name="Fiori P.L."/>
            <person name="Ren Q."/>
            <person name="Paulsen I."/>
            <person name="Zhang H."/>
            <person name="Bastida-Corcuera F.D."/>
            <person name="Simoes-Barbosa A."/>
            <person name="Brown M.T."/>
            <person name="Hayes R.D."/>
            <person name="Mukherjee M."/>
            <person name="Okumura C.Y."/>
            <person name="Schneider R."/>
            <person name="Smith A.J."/>
            <person name="Vanacova S."/>
            <person name="Villalvazo M."/>
            <person name="Haas B.J."/>
            <person name="Pertea M."/>
            <person name="Feldblyum T.V."/>
            <person name="Utterback T.R."/>
            <person name="Shu C.L."/>
            <person name="Osoegawa K."/>
            <person name="de Jong P.J."/>
            <person name="Hrdy I."/>
            <person name="Horvathova L."/>
            <person name="Zubacova Z."/>
            <person name="Dolezal P."/>
            <person name="Malik S.B."/>
            <person name="Logsdon J.M. Jr."/>
            <person name="Henze K."/>
            <person name="Gupta A."/>
            <person name="Wang C.C."/>
            <person name="Dunne R.L."/>
            <person name="Upcroft J.A."/>
            <person name="Upcroft P."/>
            <person name="White O."/>
            <person name="Salzberg S.L."/>
            <person name="Tang P."/>
            <person name="Chiu C.-H."/>
            <person name="Lee Y.-S."/>
            <person name="Embley T.M."/>
            <person name="Coombs G.H."/>
            <person name="Mottram J.C."/>
            <person name="Tachezy J."/>
            <person name="Fraser-Liggett C.M."/>
            <person name="Johnson P.J."/>
        </authorList>
    </citation>
    <scope>NUCLEOTIDE SEQUENCE [LARGE SCALE GENOMIC DNA]</scope>
    <source>
        <strain evidence="2">G3</strain>
    </source>
</reference>
<dbReference type="AlphaFoldDB" id="A2DPH7"/>
<name>A2DPH7_TRIV3</name>
<feature type="region of interest" description="Disordered" evidence="1">
    <location>
        <begin position="79"/>
        <end position="127"/>
    </location>
</feature>
<dbReference type="RefSeq" id="XP_001329856.1">
    <property type="nucleotide sequence ID" value="XM_001329821.1"/>
</dbReference>
<keyword evidence="3" id="KW-1185">Reference proteome</keyword>
<protein>
    <submittedName>
        <fullName evidence="2">Uncharacterized protein</fullName>
    </submittedName>
</protein>
<feature type="compositionally biased region" description="Low complexity" evidence="1">
    <location>
        <begin position="83"/>
        <end position="100"/>
    </location>
</feature>
<proteinExistence type="predicted"/>
<dbReference type="KEGG" id="tva:4775739"/>
<organism evidence="2 3">
    <name type="scientific">Trichomonas vaginalis (strain ATCC PRA-98 / G3)</name>
    <dbReference type="NCBI Taxonomy" id="412133"/>
    <lineage>
        <taxon>Eukaryota</taxon>
        <taxon>Metamonada</taxon>
        <taxon>Parabasalia</taxon>
        <taxon>Trichomonadida</taxon>
        <taxon>Trichomonadidae</taxon>
        <taxon>Trichomonas</taxon>
    </lineage>
</organism>
<dbReference type="EMBL" id="DS113227">
    <property type="protein sequence ID" value="EAY17721.1"/>
    <property type="molecule type" value="Genomic_DNA"/>
</dbReference>
<dbReference type="Proteomes" id="UP000001542">
    <property type="component" value="Unassembled WGS sequence"/>
</dbReference>
<sequence length="127" mass="14192">MTRSFLGQQCILEYFASQLQDLNPDISDAVFEELKNTLLLFIKDAKSYNECLSIFTEKLGSTSPLDMLKTVIDTDVTSRTEIETSSSDSSSDTSNTVSQSGRKRARPWNSEEDKRLLAGILRNGTDN</sequence>